<evidence type="ECO:0000313" key="2">
    <source>
        <dbReference type="EMBL" id="SVE29571.1"/>
    </source>
</evidence>
<dbReference type="InterPro" id="IPR029017">
    <property type="entry name" value="Enolase-like_N"/>
</dbReference>
<feature type="non-terminal residue" evidence="2">
    <location>
        <position position="113"/>
    </location>
</feature>
<protein>
    <recommendedName>
        <fullName evidence="1">Mandelate racemase/muconate lactonizing enzyme N-terminal domain-containing protein</fullName>
    </recommendedName>
</protein>
<reference evidence="2" key="1">
    <citation type="submission" date="2018-05" db="EMBL/GenBank/DDBJ databases">
        <authorList>
            <person name="Lanie J.A."/>
            <person name="Ng W.-L."/>
            <person name="Kazmierczak K.M."/>
            <person name="Andrzejewski T.M."/>
            <person name="Davidsen T.M."/>
            <person name="Wayne K.J."/>
            <person name="Tettelin H."/>
            <person name="Glass J.I."/>
            <person name="Rusch D."/>
            <person name="Podicherti R."/>
            <person name="Tsui H.-C.T."/>
            <person name="Winkler M.E."/>
        </authorList>
    </citation>
    <scope>NUCLEOTIDE SEQUENCE</scope>
</reference>
<organism evidence="2">
    <name type="scientific">marine metagenome</name>
    <dbReference type="NCBI Taxonomy" id="408172"/>
    <lineage>
        <taxon>unclassified sequences</taxon>
        <taxon>metagenomes</taxon>
        <taxon>ecological metagenomes</taxon>
    </lineage>
</organism>
<sequence>MRTSEIQFRNNSNNFLELVSTQMKITHIEVIALQKKLSSQMQISRGGFAIRNHTLVRVHTDSGISGLGEGIGNALLVKAILKEQMCELAVGQDPFNIEALRQSLLDSQVYFER</sequence>
<name>A0A383CBN0_9ZZZZ</name>
<dbReference type="SUPFAM" id="SSF54826">
    <property type="entry name" value="Enolase N-terminal domain-like"/>
    <property type="match status" value="1"/>
</dbReference>
<accession>A0A383CBN0</accession>
<dbReference type="Pfam" id="PF02746">
    <property type="entry name" value="MR_MLE_N"/>
    <property type="match status" value="1"/>
</dbReference>
<feature type="domain" description="Mandelate racemase/muconate lactonizing enzyme N-terminal" evidence="1">
    <location>
        <begin position="29"/>
        <end position="104"/>
    </location>
</feature>
<dbReference type="InterPro" id="IPR013341">
    <property type="entry name" value="Mandelate_racemase_N_dom"/>
</dbReference>
<evidence type="ECO:0000259" key="1">
    <source>
        <dbReference type="Pfam" id="PF02746"/>
    </source>
</evidence>
<dbReference type="EMBL" id="UINC01207476">
    <property type="protein sequence ID" value="SVE29571.1"/>
    <property type="molecule type" value="Genomic_DNA"/>
</dbReference>
<gene>
    <name evidence="2" type="ORF">METZ01_LOCUS482425</name>
</gene>
<proteinExistence type="predicted"/>
<dbReference type="AlphaFoldDB" id="A0A383CBN0"/>
<dbReference type="Gene3D" id="3.30.390.10">
    <property type="entry name" value="Enolase-like, N-terminal domain"/>
    <property type="match status" value="1"/>
</dbReference>